<keyword evidence="3" id="KW-1185">Reference proteome</keyword>
<keyword evidence="1" id="KW-1133">Transmembrane helix</keyword>
<keyword evidence="1" id="KW-0812">Transmembrane</keyword>
<organism evidence="2 3">
    <name type="scientific">Bullifex porci</name>
    <dbReference type="NCBI Taxonomy" id="2606638"/>
    <lineage>
        <taxon>Bacteria</taxon>
        <taxon>Pseudomonadati</taxon>
        <taxon>Spirochaetota</taxon>
        <taxon>Spirochaetia</taxon>
        <taxon>Spirochaetales</taxon>
        <taxon>Spirochaetaceae</taxon>
        <taxon>Bullifex</taxon>
    </lineage>
</organism>
<keyword evidence="1" id="KW-0472">Membrane</keyword>
<feature type="transmembrane region" description="Helical" evidence="1">
    <location>
        <begin position="31"/>
        <end position="53"/>
    </location>
</feature>
<evidence type="ECO:0000313" key="3">
    <source>
        <dbReference type="Proteomes" id="UP000460549"/>
    </source>
</evidence>
<dbReference type="RefSeq" id="WP_154426206.1">
    <property type="nucleotide sequence ID" value="NZ_VUNN01000020.1"/>
</dbReference>
<accession>A0A7X2TQX0</accession>
<name>A0A7X2TQX0_9SPIO</name>
<dbReference type="EMBL" id="VUNN01000020">
    <property type="protein sequence ID" value="MSU06936.1"/>
    <property type="molecule type" value="Genomic_DNA"/>
</dbReference>
<comment type="caution">
    <text evidence="2">The sequence shown here is derived from an EMBL/GenBank/DDBJ whole genome shotgun (WGS) entry which is preliminary data.</text>
</comment>
<evidence type="ECO:0000313" key="2">
    <source>
        <dbReference type="EMBL" id="MSU06936.1"/>
    </source>
</evidence>
<protein>
    <submittedName>
        <fullName evidence="2">Uncharacterized protein</fullName>
    </submittedName>
</protein>
<sequence>MSEYVIPLVALLLTFLSTLSCLRFVFSRQGFFWIIPFVLSVLLTLNNFFILLYPQMSFFSYPKVVLAFPVFLAAFWYFMVITFHYALKRGVLRNRVSNDQKKNYQEALFLEKIERREFIKFSKRKKEILENGAYEPKLYRKDECNLTLFDNPSSKNFR</sequence>
<evidence type="ECO:0000256" key="1">
    <source>
        <dbReference type="SAM" id="Phobius"/>
    </source>
</evidence>
<dbReference type="AlphaFoldDB" id="A0A7X2TQX0"/>
<gene>
    <name evidence="2" type="ORF">FYJ80_09155</name>
</gene>
<proteinExistence type="predicted"/>
<reference evidence="2 3" key="1">
    <citation type="submission" date="2019-08" db="EMBL/GenBank/DDBJ databases">
        <title>In-depth cultivation of the pig gut microbiome towards novel bacterial diversity and tailored functional studies.</title>
        <authorList>
            <person name="Wylensek D."/>
            <person name="Hitch T.C.A."/>
            <person name="Clavel T."/>
        </authorList>
    </citation>
    <scope>NUCLEOTIDE SEQUENCE [LARGE SCALE GENOMIC DNA]</scope>
    <source>
        <strain evidence="2 3">NM-380-WT-3C1</strain>
    </source>
</reference>
<feature type="transmembrane region" description="Helical" evidence="1">
    <location>
        <begin position="65"/>
        <end position="87"/>
    </location>
</feature>
<dbReference type="Proteomes" id="UP000460549">
    <property type="component" value="Unassembled WGS sequence"/>
</dbReference>